<protein>
    <submittedName>
        <fullName evidence="1">Uncharacterized protein</fullName>
    </submittedName>
</protein>
<organism evidence="1 2">
    <name type="scientific">Desulfocicer vacuolatum DSM 3385</name>
    <dbReference type="NCBI Taxonomy" id="1121400"/>
    <lineage>
        <taxon>Bacteria</taxon>
        <taxon>Pseudomonadati</taxon>
        <taxon>Thermodesulfobacteriota</taxon>
        <taxon>Desulfobacteria</taxon>
        <taxon>Desulfobacterales</taxon>
        <taxon>Desulfobacteraceae</taxon>
        <taxon>Desulfocicer</taxon>
    </lineage>
</organism>
<reference evidence="1 2" key="1">
    <citation type="submission" date="2017-04" db="EMBL/GenBank/DDBJ databases">
        <authorList>
            <person name="Afonso C.L."/>
            <person name="Miller P.J."/>
            <person name="Scott M.A."/>
            <person name="Spackman E."/>
            <person name="Goraichik I."/>
            <person name="Dimitrov K.M."/>
            <person name="Suarez D.L."/>
            <person name="Swayne D.E."/>
        </authorList>
    </citation>
    <scope>NUCLEOTIDE SEQUENCE [LARGE SCALE GENOMIC DNA]</scope>
    <source>
        <strain evidence="1 2">DSM 3385</strain>
    </source>
</reference>
<dbReference type="STRING" id="1121400.SAMN02746065_1611"/>
<evidence type="ECO:0000313" key="2">
    <source>
        <dbReference type="Proteomes" id="UP000192418"/>
    </source>
</evidence>
<dbReference type="RefSeq" id="WP_139795924.1">
    <property type="nucleotide sequence ID" value="NZ_FWXY01000061.1"/>
</dbReference>
<name>A0A1W2EZ59_9BACT</name>
<gene>
    <name evidence="1" type="ORF">SAMN02746065_1611</name>
</gene>
<dbReference type="EMBL" id="FWXY01000061">
    <property type="protein sequence ID" value="SMD14951.1"/>
    <property type="molecule type" value="Genomic_DNA"/>
</dbReference>
<feature type="non-terminal residue" evidence="1">
    <location>
        <position position="124"/>
    </location>
</feature>
<accession>A0A1W2EZ59</accession>
<keyword evidence="2" id="KW-1185">Reference proteome</keyword>
<evidence type="ECO:0000313" key="1">
    <source>
        <dbReference type="EMBL" id="SMD14951.1"/>
    </source>
</evidence>
<dbReference type="Proteomes" id="UP000192418">
    <property type="component" value="Unassembled WGS sequence"/>
</dbReference>
<proteinExistence type="predicted"/>
<sequence>MRLFSRKFLLKHSSLPETLVKNLSRYGIVYAHQLFELADKHPTSLKRVTRMGENQLAKLLKEQFEPLPTMSAFTYLHFTHPPLQGLVLATKDSPILVERREKLKQERRRLSGMVMELKEKGVLP</sequence>
<dbReference type="AlphaFoldDB" id="A0A1W2EZ59"/>